<keyword evidence="3" id="KW-1185">Reference proteome</keyword>
<evidence type="ECO:0000313" key="2">
    <source>
        <dbReference type="EMBL" id="OMJ87563.1"/>
    </source>
</evidence>
<feature type="coiled-coil region" evidence="1">
    <location>
        <begin position="99"/>
        <end position="186"/>
    </location>
</feature>
<comment type="caution">
    <text evidence="2">The sequence shown here is derived from an EMBL/GenBank/DDBJ whole genome shotgun (WGS) entry which is preliminary data.</text>
</comment>
<evidence type="ECO:0000256" key="1">
    <source>
        <dbReference type="SAM" id="Coils"/>
    </source>
</evidence>
<accession>A0A1R2CEY7</accession>
<sequence>MKFSEDFEKDNSWISISSIKKAANISAVIETFQSETTLPLNLSTSSNWEIHEKSLESICNTSINQTYTAKESCKTPSYSSLLKKILILNEELSILSSQLHFANKEIERLSTHIEKQEKSHTIKIQFMQEQHEKRLQKSKADLDFLLKDLNMKSAALLAEEFLKKHSEEVQELKNFYEQKIEEMKNTHESELIFKELEQEKSVNGLKQRFFIYLAEIEKRFNKQLVELKNEYNRDWVLGCKDFGGKWEEDQQSDEERSTINDYDCDKYKKTSGSYKEKCGHRIKISISELVERLSCESCLSTRRDSR</sequence>
<name>A0A1R2CEY7_9CILI</name>
<protein>
    <submittedName>
        <fullName evidence="2">Uncharacterized protein</fullName>
    </submittedName>
</protein>
<gene>
    <name evidence="2" type="ORF">SteCoe_10743</name>
</gene>
<dbReference type="AlphaFoldDB" id="A0A1R2CEY7"/>
<dbReference type="Proteomes" id="UP000187209">
    <property type="component" value="Unassembled WGS sequence"/>
</dbReference>
<organism evidence="2 3">
    <name type="scientific">Stentor coeruleus</name>
    <dbReference type="NCBI Taxonomy" id="5963"/>
    <lineage>
        <taxon>Eukaryota</taxon>
        <taxon>Sar</taxon>
        <taxon>Alveolata</taxon>
        <taxon>Ciliophora</taxon>
        <taxon>Postciliodesmatophora</taxon>
        <taxon>Heterotrichea</taxon>
        <taxon>Heterotrichida</taxon>
        <taxon>Stentoridae</taxon>
        <taxon>Stentor</taxon>
    </lineage>
</organism>
<proteinExistence type="predicted"/>
<reference evidence="2 3" key="1">
    <citation type="submission" date="2016-11" db="EMBL/GenBank/DDBJ databases">
        <title>The macronuclear genome of Stentor coeruleus: a giant cell with tiny introns.</title>
        <authorList>
            <person name="Slabodnick M."/>
            <person name="Ruby J.G."/>
            <person name="Reiff S.B."/>
            <person name="Swart E.C."/>
            <person name="Gosai S."/>
            <person name="Prabakaran S."/>
            <person name="Witkowska E."/>
            <person name="Larue G.E."/>
            <person name="Fisher S."/>
            <person name="Freeman R.M."/>
            <person name="Gunawardena J."/>
            <person name="Chu W."/>
            <person name="Stover N.A."/>
            <person name="Gregory B.D."/>
            <person name="Nowacki M."/>
            <person name="Derisi J."/>
            <person name="Roy S.W."/>
            <person name="Marshall W.F."/>
            <person name="Sood P."/>
        </authorList>
    </citation>
    <scope>NUCLEOTIDE SEQUENCE [LARGE SCALE GENOMIC DNA]</scope>
    <source>
        <strain evidence="2">WM001</strain>
    </source>
</reference>
<keyword evidence="1" id="KW-0175">Coiled coil</keyword>
<dbReference type="EMBL" id="MPUH01000174">
    <property type="protein sequence ID" value="OMJ87563.1"/>
    <property type="molecule type" value="Genomic_DNA"/>
</dbReference>
<evidence type="ECO:0000313" key="3">
    <source>
        <dbReference type="Proteomes" id="UP000187209"/>
    </source>
</evidence>